<name>A0AAD6SSY2_9AGAR</name>
<dbReference type="Proteomes" id="UP001218188">
    <property type="component" value="Unassembled WGS sequence"/>
</dbReference>
<organism evidence="1 2">
    <name type="scientific">Mycena alexandri</name>
    <dbReference type="NCBI Taxonomy" id="1745969"/>
    <lineage>
        <taxon>Eukaryota</taxon>
        <taxon>Fungi</taxon>
        <taxon>Dikarya</taxon>
        <taxon>Basidiomycota</taxon>
        <taxon>Agaricomycotina</taxon>
        <taxon>Agaricomycetes</taxon>
        <taxon>Agaricomycetidae</taxon>
        <taxon>Agaricales</taxon>
        <taxon>Marasmiineae</taxon>
        <taxon>Mycenaceae</taxon>
        <taxon>Mycena</taxon>
    </lineage>
</organism>
<dbReference type="EMBL" id="JARJCM010000077">
    <property type="protein sequence ID" value="KAJ7031990.1"/>
    <property type="molecule type" value="Genomic_DNA"/>
</dbReference>
<gene>
    <name evidence="1" type="ORF">C8F04DRAFT_1396903</name>
</gene>
<reference evidence="1" key="1">
    <citation type="submission" date="2023-03" db="EMBL/GenBank/DDBJ databases">
        <title>Massive genome expansion in bonnet fungi (Mycena s.s.) driven by repeated elements and novel gene families across ecological guilds.</title>
        <authorList>
            <consortium name="Lawrence Berkeley National Laboratory"/>
            <person name="Harder C.B."/>
            <person name="Miyauchi S."/>
            <person name="Viragh M."/>
            <person name="Kuo A."/>
            <person name="Thoen E."/>
            <person name="Andreopoulos B."/>
            <person name="Lu D."/>
            <person name="Skrede I."/>
            <person name="Drula E."/>
            <person name="Henrissat B."/>
            <person name="Morin E."/>
            <person name="Kohler A."/>
            <person name="Barry K."/>
            <person name="LaButti K."/>
            <person name="Morin E."/>
            <person name="Salamov A."/>
            <person name="Lipzen A."/>
            <person name="Mereny Z."/>
            <person name="Hegedus B."/>
            <person name="Baldrian P."/>
            <person name="Stursova M."/>
            <person name="Weitz H."/>
            <person name="Taylor A."/>
            <person name="Grigoriev I.V."/>
            <person name="Nagy L.G."/>
            <person name="Martin F."/>
            <person name="Kauserud H."/>
        </authorList>
    </citation>
    <scope>NUCLEOTIDE SEQUENCE</scope>
    <source>
        <strain evidence="1">CBHHK200</strain>
    </source>
</reference>
<proteinExistence type="predicted"/>
<protein>
    <submittedName>
        <fullName evidence="1">Uncharacterized protein</fullName>
    </submittedName>
</protein>
<evidence type="ECO:0000313" key="1">
    <source>
        <dbReference type="EMBL" id="KAJ7031990.1"/>
    </source>
</evidence>
<comment type="caution">
    <text evidence="1">The sequence shown here is derived from an EMBL/GenBank/DDBJ whole genome shotgun (WGS) entry which is preliminary data.</text>
</comment>
<accession>A0AAD6SSY2</accession>
<sequence length="128" mass="14904">MSYHLRLGESALVFFPPQTRDGHDLEESYVVQVMVKIESETRSPTREDVATYFDAQDEITAAIESILIENIIMPLQRTIEIEGEGYVLVGEKKDWLYGRRLHLKWGDEDVRACADKWVFYFRTCKVAE</sequence>
<dbReference type="AlphaFoldDB" id="A0AAD6SSY2"/>
<evidence type="ECO:0000313" key="2">
    <source>
        <dbReference type="Proteomes" id="UP001218188"/>
    </source>
</evidence>
<keyword evidence="2" id="KW-1185">Reference proteome</keyword>